<evidence type="ECO:0000313" key="1">
    <source>
        <dbReference type="EMBL" id="CAB3875537.1"/>
    </source>
</evidence>
<dbReference type="Proteomes" id="UP000494203">
    <property type="component" value="Unassembled WGS sequence"/>
</dbReference>
<gene>
    <name evidence="1" type="ORF">LMG26788_03011</name>
</gene>
<reference evidence="1 2" key="1">
    <citation type="submission" date="2020-04" db="EMBL/GenBank/DDBJ databases">
        <authorList>
            <person name="De Canck E."/>
        </authorList>
    </citation>
    <scope>NUCLEOTIDE SEQUENCE [LARGE SCALE GENOMIC DNA]</scope>
    <source>
        <strain evidence="1 2">LMG 26788</strain>
    </source>
</reference>
<proteinExistence type="predicted"/>
<accession>A0A6S7DZE2</accession>
<dbReference type="AlphaFoldDB" id="A0A6S7DZE2"/>
<organism evidence="1 2">
    <name type="scientific">Achromobacter pulmonis</name>
    <dbReference type="NCBI Taxonomy" id="1389932"/>
    <lineage>
        <taxon>Bacteria</taxon>
        <taxon>Pseudomonadati</taxon>
        <taxon>Pseudomonadota</taxon>
        <taxon>Betaproteobacteria</taxon>
        <taxon>Burkholderiales</taxon>
        <taxon>Alcaligenaceae</taxon>
        <taxon>Achromobacter</taxon>
    </lineage>
</organism>
<evidence type="ECO:0000313" key="2">
    <source>
        <dbReference type="Proteomes" id="UP000494203"/>
    </source>
</evidence>
<keyword evidence="2" id="KW-1185">Reference proteome</keyword>
<sequence>MTVYGLATCCRDKCPDPGKHTKAQPCPGEACSAMPAGGSTRRPGLTLLRRPQPFAQQWTKMWINPDYRPDKELRRDVSVQSPPAFIRGLSTPRHAPGDAVLHAGSVSAARAIPLSSCPCRPGYAIVLSDEAFRPTANISVRLWKTLQLERLAAFCHAWISPSDLPLDHGRKSSGNDCSVLFQMRCNMNIPISIHSLRTHLSAISGVNLCITVVGISL</sequence>
<name>A0A6S7DZE2_9BURK</name>
<protein>
    <submittedName>
        <fullName evidence="1">Uncharacterized protein</fullName>
    </submittedName>
</protein>
<dbReference type="EMBL" id="CADIKZ010000007">
    <property type="protein sequence ID" value="CAB3875537.1"/>
    <property type="molecule type" value="Genomic_DNA"/>
</dbReference>